<dbReference type="EMBL" id="BMJD01000001">
    <property type="protein sequence ID" value="GGB26993.1"/>
    <property type="molecule type" value="Genomic_DNA"/>
</dbReference>
<evidence type="ECO:0008006" key="3">
    <source>
        <dbReference type="Google" id="ProtNLM"/>
    </source>
</evidence>
<comment type="caution">
    <text evidence="1">The sequence shown here is derived from an EMBL/GenBank/DDBJ whole genome shotgun (WGS) entry which is preliminary data.</text>
</comment>
<dbReference type="RefSeq" id="WP_188724532.1">
    <property type="nucleotide sequence ID" value="NZ_BMJD01000001.1"/>
</dbReference>
<protein>
    <recommendedName>
        <fullName evidence="3">Abortive phage resistance protein</fullName>
    </recommendedName>
</protein>
<dbReference type="AlphaFoldDB" id="A0A9W5TTH2"/>
<evidence type="ECO:0000313" key="1">
    <source>
        <dbReference type="EMBL" id="GGB26993.1"/>
    </source>
</evidence>
<accession>A0A9W5TTH2</accession>
<dbReference type="Pfam" id="PF07751">
    <property type="entry name" value="Abi_2"/>
    <property type="match status" value="1"/>
</dbReference>
<dbReference type="InterPro" id="IPR011664">
    <property type="entry name" value="Abi_system_AbiD/AbiF-like"/>
</dbReference>
<keyword evidence="2" id="KW-1185">Reference proteome</keyword>
<reference evidence="1" key="1">
    <citation type="journal article" date="2014" name="Int. J. Syst. Evol. Microbiol.">
        <title>Complete genome sequence of Corynebacterium casei LMG S-19264T (=DSM 44701T), isolated from a smear-ripened cheese.</title>
        <authorList>
            <consortium name="US DOE Joint Genome Institute (JGI-PGF)"/>
            <person name="Walter F."/>
            <person name="Albersmeier A."/>
            <person name="Kalinowski J."/>
            <person name="Ruckert C."/>
        </authorList>
    </citation>
    <scope>NUCLEOTIDE SEQUENCE</scope>
    <source>
        <strain evidence="1">CGMCC 1.15454</strain>
    </source>
</reference>
<proteinExistence type="predicted"/>
<sequence length="334" mass="39551">MEVLEKPFIDLDEQIEKLIARGLEITDHDKARQQLVKTTYYDLINGYKDMFLLPKEEKWHDDKYIQGTKLNDIIDLYELDRQLRNATLEVTLDIECRFYSSMSYSLAKVYGEKEEDYLNKDNYKLGNTQSHNGNYERENLFDALRNKINKPKIQPLIYYKKKYNNIPPWILVKDLTFGELVMLYKLSSKEVKEEVISNILGTTADEKTKELFFVSIKIFNKFRNWAAHGGRMYNYRCRIELPYTEHHANIFGISKEKYIQGNGKNDFASLIIAAMFFLKKDYSYMLEFIVKIRVNLDDYQKTNPIQYENILIELGIPSNYFQSIQRGMMISPLT</sequence>
<reference evidence="1" key="2">
    <citation type="submission" date="2020-09" db="EMBL/GenBank/DDBJ databases">
        <authorList>
            <person name="Sun Q."/>
            <person name="Zhou Y."/>
        </authorList>
    </citation>
    <scope>NUCLEOTIDE SEQUENCE</scope>
    <source>
        <strain evidence="1">CGMCC 1.15454</strain>
    </source>
</reference>
<name>A0A9W5TTH2_9BACI</name>
<gene>
    <name evidence="1" type="ORF">GCM10011409_00340</name>
</gene>
<organism evidence="1 2">
    <name type="scientific">Lentibacillus populi</name>
    <dbReference type="NCBI Taxonomy" id="1827502"/>
    <lineage>
        <taxon>Bacteria</taxon>
        <taxon>Bacillati</taxon>
        <taxon>Bacillota</taxon>
        <taxon>Bacilli</taxon>
        <taxon>Bacillales</taxon>
        <taxon>Bacillaceae</taxon>
        <taxon>Lentibacillus</taxon>
    </lineage>
</organism>
<dbReference type="Proteomes" id="UP000621492">
    <property type="component" value="Unassembled WGS sequence"/>
</dbReference>
<evidence type="ECO:0000313" key="2">
    <source>
        <dbReference type="Proteomes" id="UP000621492"/>
    </source>
</evidence>